<dbReference type="InterPro" id="IPR036179">
    <property type="entry name" value="Ig-like_dom_sf"/>
</dbReference>
<dbReference type="SUPFAM" id="SSF48726">
    <property type="entry name" value="Immunoglobulin"/>
    <property type="match status" value="1"/>
</dbReference>
<dbReference type="RefSeq" id="WP_264487014.1">
    <property type="nucleotide sequence ID" value="NZ_JAPDDT010000003.1"/>
</dbReference>
<evidence type="ECO:0000259" key="1">
    <source>
        <dbReference type="PROSITE" id="PS50853"/>
    </source>
</evidence>
<dbReference type="CDD" id="cd00063">
    <property type="entry name" value="FN3"/>
    <property type="match status" value="1"/>
</dbReference>
<name>A0ABT3GHM7_9BACT</name>
<comment type="caution">
    <text evidence="2">The sequence shown here is derived from an EMBL/GenBank/DDBJ whole genome shotgun (WGS) entry which is preliminary data.</text>
</comment>
<reference evidence="2 3" key="1">
    <citation type="submission" date="2022-10" db="EMBL/GenBank/DDBJ databases">
        <title>Luteolibacter arcticus strain CCTCC AB 2014275, whole genome shotgun sequencing project.</title>
        <authorList>
            <person name="Zhao G."/>
            <person name="Shen L."/>
        </authorList>
    </citation>
    <scope>NUCLEOTIDE SEQUENCE [LARGE SCALE GENOMIC DNA]</scope>
    <source>
        <strain evidence="2 3">CCTCC AB 2014275</strain>
    </source>
</reference>
<dbReference type="Proteomes" id="UP001320876">
    <property type="component" value="Unassembled WGS sequence"/>
</dbReference>
<evidence type="ECO:0000313" key="2">
    <source>
        <dbReference type="EMBL" id="MCW1922908.1"/>
    </source>
</evidence>
<keyword evidence="3" id="KW-1185">Reference proteome</keyword>
<dbReference type="Gene3D" id="2.60.120.260">
    <property type="entry name" value="Galactose-binding domain-like"/>
    <property type="match status" value="1"/>
</dbReference>
<dbReference type="Gene3D" id="2.60.40.10">
    <property type="entry name" value="Immunoglobulins"/>
    <property type="match status" value="2"/>
</dbReference>
<dbReference type="InterPro" id="IPR036116">
    <property type="entry name" value="FN3_sf"/>
</dbReference>
<dbReference type="SUPFAM" id="SSF49265">
    <property type="entry name" value="Fibronectin type III"/>
    <property type="match status" value="1"/>
</dbReference>
<dbReference type="PROSITE" id="PS50853">
    <property type="entry name" value="FN3"/>
    <property type="match status" value="1"/>
</dbReference>
<evidence type="ECO:0000313" key="3">
    <source>
        <dbReference type="Proteomes" id="UP001320876"/>
    </source>
</evidence>
<dbReference type="InterPro" id="IPR003961">
    <property type="entry name" value="FN3_dom"/>
</dbReference>
<accession>A0ABT3GHM7</accession>
<dbReference type="EMBL" id="JAPDDT010000003">
    <property type="protein sequence ID" value="MCW1922908.1"/>
    <property type="molecule type" value="Genomic_DNA"/>
</dbReference>
<organism evidence="2 3">
    <name type="scientific">Luteolibacter arcticus</name>
    <dbReference type="NCBI Taxonomy" id="1581411"/>
    <lineage>
        <taxon>Bacteria</taxon>
        <taxon>Pseudomonadati</taxon>
        <taxon>Verrucomicrobiota</taxon>
        <taxon>Verrucomicrobiia</taxon>
        <taxon>Verrucomicrobiales</taxon>
        <taxon>Verrucomicrobiaceae</taxon>
        <taxon>Luteolibacter</taxon>
    </lineage>
</organism>
<sequence>MAWNRNPESTVAGYKVYWGRSSRIYEQVLNAGSNPQAVLPNLTPGQPYFCAVTAYNSEGQESSFSSEITVTYGTAAQNPDTSGRLVMLEAESGLLNAPMTTFNGPTESWVDSSFYSQLGWTQLSFNAPVTGDYHVWCRVKAPTEAKDSFFFSTDGGVEEVFHVYGTTTPPEGTRTTNWIWRRIHVVEAGPRVFNFDEGSHTLRFRVREQGTLLDRVVLSSDPAFVPTDALPRSGAAVVVSGITGNLSVATGSSTTLAVTAAATGPVSYQWFKGSAAIAGANGPLLSLQGLSTGDSGDFSVRLTTGTATATGGPVILSVSQGAALPKFQVTRFSVKPDRTLSFEVEGGLSSDIQIYASSDMVVWVPIGTRVNETGVIEIADPAATAGAKRRFYRLLTD</sequence>
<dbReference type="InterPro" id="IPR013783">
    <property type="entry name" value="Ig-like_fold"/>
</dbReference>
<protein>
    <submittedName>
        <fullName evidence="2">Fibronectin type III domain-containing protein</fullName>
    </submittedName>
</protein>
<proteinExistence type="predicted"/>
<gene>
    <name evidence="2" type="ORF">OKA05_10125</name>
</gene>
<dbReference type="Pfam" id="PF00041">
    <property type="entry name" value="fn3"/>
    <property type="match status" value="1"/>
</dbReference>
<feature type="domain" description="Fibronectin type-III" evidence="1">
    <location>
        <begin position="1"/>
        <end position="77"/>
    </location>
</feature>